<evidence type="ECO:0000313" key="2">
    <source>
        <dbReference type="Proteomes" id="UP001626550"/>
    </source>
</evidence>
<dbReference type="EMBL" id="JBJKFK010002258">
    <property type="protein sequence ID" value="KAL3311390.1"/>
    <property type="molecule type" value="Genomic_DNA"/>
</dbReference>
<accession>A0ABD2PVC8</accession>
<comment type="caution">
    <text evidence="1">The sequence shown here is derived from an EMBL/GenBank/DDBJ whole genome shotgun (WGS) entry which is preliminary data.</text>
</comment>
<protein>
    <submittedName>
        <fullName evidence="1">Uncharacterized protein</fullName>
    </submittedName>
</protein>
<proteinExistence type="predicted"/>
<dbReference type="Proteomes" id="UP001626550">
    <property type="component" value="Unassembled WGS sequence"/>
</dbReference>
<sequence>MNAVSGKTMKSLPGLRDFVGNLYMENLKVDFKFSETYNYFATELLMRSALFLLNQEQFYASTTKLRRMQPSLLKPLIENKMDGFCTTPINSSDKLTSFVSVLKKLCGLFFNQMIPNEEKLEMLTGYLLRLKYHFETNLRDDYLQLWLAVVAYYEELFNQLKKSEQVQQAEQVVITELCTLILCLPEETQKTGKPQNLKLTFVQYFVFMLVINLFTKCHQLDNFFVYSPFLETKPASKVTRALITFSKFDVDLVCIYSELLSGQQLVQNLEYFLQESSKDPGDCHLLMKTFKSLASVLISVALDKKYKLAIAQKVLKRMELNLGHHWKDWANKFTELKEQLDRGGIQQVIYVKCMNELGKLWIGLGAPEHQVRCALQLVAFKLLHSMLDKSLKHSKIDCCCASHWFLHNSE</sequence>
<name>A0ABD2PVC8_9PLAT</name>
<reference evidence="1 2" key="1">
    <citation type="submission" date="2024-11" db="EMBL/GenBank/DDBJ databases">
        <title>Adaptive evolution of stress response genes in parasites aligns with host niche diversity.</title>
        <authorList>
            <person name="Hahn C."/>
            <person name="Resl P."/>
        </authorList>
    </citation>
    <scope>NUCLEOTIDE SEQUENCE [LARGE SCALE GENOMIC DNA]</scope>
    <source>
        <strain evidence="1">EGGRZ-B1_66</strain>
        <tissue evidence="1">Body</tissue>
    </source>
</reference>
<evidence type="ECO:0000313" key="1">
    <source>
        <dbReference type="EMBL" id="KAL3311390.1"/>
    </source>
</evidence>
<gene>
    <name evidence="1" type="ORF">Ciccas_010029</name>
</gene>
<dbReference type="AlphaFoldDB" id="A0ABD2PVC8"/>
<organism evidence="1 2">
    <name type="scientific">Cichlidogyrus casuarinus</name>
    <dbReference type="NCBI Taxonomy" id="1844966"/>
    <lineage>
        <taxon>Eukaryota</taxon>
        <taxon>Metazoa</taxon>
        <taxon>Spiralia</taxon>
        <taxon>Lophotrochozoa</taxon>
        <taxon>Platyhelminthes</taxon>
        <taxon>Monogenea</taxon>
        <taxon>Monopisthocotylea</taxon>
        <taxon>Dactylogyridea</taxon>
        <taxon>Ancyrocephalidae</taxon>
        <taxon>Cichlidogyrus</taxon>
    </lineage>
</organism>
<keyword evidence="2" id="KW-1185">Reference proteome</keyword>